<sequence>MHIKTAHTQTPYGDERSLFKIAAKRKILVMGLPGSGKTTFAKLLVARLNAVWFNADEVRETVNPDLGFTEEDRLKQAKRMGWMCDQVVKTGTYAVAEFICPTEETRNAFGPDYVIWVNSIEKGRYEDTNKLFVPPTEDARWDGNDLILEAGKTAEEWCDQAVEHLRTLENWNNKAPTALLIGRYQPFHAGHKTLVKEAIKRTGQCCIALRDVAGTDESNPYDFEKVAQNIMEACVEFGNKVTVVELPNITDVFYGRGVGYNIEELTLSDEIQKISATKIRAGDIDVHGQEKKG</sequence>
<dbReference type="InterPro" id="IPR027417">
    <property type="entry name" value="P-loop_NTPase"/>
</dbReference>
<name>A0A382I719_9ZZZZ</name>
<dbReference type="AlphaFoldDB" id="A0A382I719"/>
<keyword evidence="1" id="KW-0808">Transferase</keyword>
<gene>
    <name evidence="3" type="ORF">METZ01_LOCUS247335</name>
</gene>
<organism evidence="3">
    <name type="scientific">marine metagenome</name>
    <dbReference type="NCBI Taxonomy" id="408172"/>
    <lineage>
        <taxon>unclassified sequences</taxon>
        <taxon>metagenomes</taxon>
        <taxon>ecological metagenomes</taxon>
    </lineage>
</organism>
<evidence type="ECO:0000259" key="2">
    <source>
        <dbReference type="Pfam" id="PF01583"/>
    </source>
</evidence>
<dbReference type="Gene3D" id="3.40.50.620">
    <property type="entry name" value="HUPs"/>
    <property type="match status" value="1"/>
</dbReference>
<dbReference type="SUPFAM" id="SSF52374">
    <property type="entry name" value="Nucleotidylyl transferase"/>
    <property type="match status" value="1"/>
</dbReference>
<evidence type="ECO:0000313" key="3">
    <source>
        <dbReference type="EMBL" id="SVB94481.1"/>
    </source>
</evidence>
<protein>
    <recommendedName>
        <fullName evidence="2">APS kinase domain-containing protein</fullName>
    </recommendedName>
</protein>
<dbReference type="Pfam" id="PF01583">
    <property type="entry name" value="APS_kinase"/>
    <property type="match status" value="1"/>
</dbReference>
<feature type="domain" description="APS kinase" evidence="2">
    <location>
        <begin position="27"/>
        <end position="108"/>
    </location>
</feature>
<accession>A0A382I719</accession>
<evidence type="ECO:0000256" key="1">
    <source>
        <dbReference type="ARBA" id="ARBA00022679"/>
    </source>
</evidence>
<dbReference type="InterPro" id="IPR014729">
    <property type="entry name" value="Rossmann-like_a/b/a_fold"/>
</dbReference>
<reference evidence="3" key="1">
    <citation type="submission" date="2018-05" db="EMBL/GenBank/DDBJ databases">
        <authorList>
            <person name="Lanie J.A."/>
            <person name="Ng W.-L."/>
            <person name="Kazmierczak K.M."/>
            <person name="Andrzejewski T.M."/>
            <person name="Davidsen T.M."/>
            <person name="Wayne K.J."/>
            <person name="Tettelin H."/>
            <person name="Glass J.I."/>
            <person name="Rusch D."/>
            <person name="Podicherti R."/>
            <person name="Tsui H.-C.T."/>
            <person name="Winkler M.E."/>
        </authorList>
    </citation>
    <scope>NUCLEOTIDE SEQUENCE</scope>
</reference>
<dbReference type="InterPro" id="IPR059117">
    <property type="entry name" value="APS_kinase_dom"/>
</dbReference>
<dbReference type="SUPFAM" id="SSF52540">
    <property type="entry name" value="P-loop containing nucleoside triphosphate hydrolases"/>
    <property type="match status" value="1"/>
</dbReference>
<dbReference type="Gene3D" id="3.40.50.300">
    <property type="entry name" value="P-loop containing nucleotide triphosphate hydrolases"/>
    <property type="match status" value="1"/>
</dbReference>
<proteinExistence type="predicted"/>
<dbReference type="EMBL" id="UINC01065143">
    <property type="protein sequence ID" value="SVB94481.1"/>
    <property type="molecule type" value="Genomic_DNA"/>
</dbReference>